<evidence type="ECO:0000259" key="3">
    <source>
        <dbReference type="Pfam" id="PF14643"/>
    </source>
</evidence>
<dbReference type="KEGG" id="bspl:114861557"/>
<gene>
    <name evidence="6" type="primary">ccdc180</name>
</gene>
<feature type="domain" description="DUF4456" evidence="4">
    <location>
        <begin position="1049"/>
        <end position="1229"/>
    </location>
</feature>
<evidence type="ECO:0000313" key="6">
    <source>
        <dbReference type="RefSeq" id="XP_029016753.1"/>
    </source>
</evidence>
<sequence>MCESRAVPSGKVYRQVFDAQLQLSRSLLAGRKATRMILSAEDSRMSSSREQPVDSGEDEREVSRLPDAAVVDRPSSDFIKQLTEKRNKKHKETVKQLNEELTQLTQVCERQVRTVGLELLSSLQDVDLRLDKLKHRMEQLENQDQLCGWFGLWQQVEQEMTLKKIRVMELSHKLIESEHQRADKIRSVLRKHRHLLEKISFLLSQDVQRLIHTEAMMLNQSLLVNRRSTARLLLHLQEENLQQESLLHLHWDECLNRWRRSRVAEVIDSFRCLLSSGEDQRLVLVLQSVSEPCQVLAEQRQNLISSICSLVPPTCSTNLVSDWFTQLTGINQQIYRFQANLLLQLRCGFEQKWQKRLAQVELCKEQLLALQLPMEEVNSVISSQLLTLTGQHQHQDEEELAALDVSCDSVASHALALSRSVFVMMRGAALLWEMHSHRLQRREEELHQHLGELHQAQQQGLQRKKVHLEKLLVGLRQESSEEALKASLEKTSLYMQDVQHSCRQCVSDQCEVLDHLPDAFEEELRSYSRSLSRFYHLDHAYLLDDELLRSSVQHPQAVCAEPTQPAWDWLTEAESSLTHLSDLSMCVTFQSSRGVTYTGPAFHCPASLGQHGRNLSMFPVELLTHTLNRTRTLFLDHLEQHFHDILSSAVATVNERKEALSSQQELYLQQLDPQHIQTHIYEPRLAELQLHRQWVDIHCKEQLDLLTSCRMELQELQTSISRRNQEFTVTLSHIENDIKMATSTQCLDTAISTLQDCLDQHIKHTQCCQTTFRRTLQSRLGHIRNGTAQLLSSFRLFSEGGDFASQEVKLCQRTLQDITNEISVAEESIYSKLEAFESEILQQVKEASDRLEEKLSFIQSEVKFTWTVQKIMSNIQVNIKTEAASCTQQQLLIRSHLDELMKMLAKPQACQDEVLCCLLSLCDGLRLLCGHLGLMEPDVHGGFALTAPLLQPRTRAADLSEDPVVCIIQSLNKVCAVQPSPAAAAEPEAGPVQHFHHKPTDAVSALRASCRSIRTDRRFHIFGPTVEQDTHSYRSAVNSALWKANDVLLKVAEEFYCSERLNRFQLVPDTLDQWTTDSMQQRLLAYQGQALGFLSRSRYEMVAQLSALDELLHSLPSVLISNLEQQQKLVLTEEVAASRWILEEMLGASEQEKLSVSQEATVRQLRASLPEDELQALNRREELRQQQLHSAICRSHLEIQERVRVRGEEFVLSLASLTEKLLYHLDNPIRPAGDGQQSEDTVVSIETTTEPGQKQCKVNRTRSGITLLLPPTISTTDPSPSVTTLSTAANITARCTMGHPAVTEQRDAAVKRLEQLIGSVVSRSEDDKRRRLSELQSWKTHWRRQMETAASCWPDETGV</sequence>
<reference evidence="6" key="1">
    <citation type="submission" date="2025-08" db="UniProtKB">
        <authorList>
            <consortium name="RefSeq"/>
        </authorList>
    </citation>
    <scope>IDENTIFICATION</scope>
</reference>
<dbReference type="Pfam" id="PF14643">
    <property type="entry name" value="DUF4455"/>
    <property type="match status" value="1"/>
</dbReference>
<dbReference type="InterPro" id="IPR027914">
    <property type="entry name" value="DUF4456"/>
</dbReference>
<dbReference type="PANTHER" id="PTHR21444:SF14">
    <property type="entry name" value="COILED-COIL DOMAIN-CONTAINING PROTEIN 180"/>
    <property type="match status" value="1"/>
</dbReference>
<feature type="region of interest" description="Disordered" evidence="2">
    <location>
        <begin position="39"/>
        <end position="64"/>
    </location>
</feature>
<evidence type="ECO:0000313" key="5">
    <source>
        <dbReference type="Proteomes" id="UP000515150"/>
    </source>
</evidence>
<accession>A0A6P7NF52</accession>
<evidence type="ECO:0000256" key="2">
    <source>
        <dbReference type="SAM" id="MobiDB-lite"/>
    </source>
</evidence>
<protein>
    <submittedName>
        <fullName evidence="6">Coiled-coil domain-containing protein 180 isoform X1</fullName>
    </submittedName>
</protein>
<dbReference type="Proteomes" id="UP000515150">
    <property type="component" value="Chromosome 9"/>
</dbReference>
<dbReference type="RefSeq" id="XP_029016753.1">
    <property type="nucleotide sequence ID" value="XM_029160920.3"/>
</dbReference>
<feature type="domain" description="DUF4455" evidence="3">
    <location>
        <begin position="84"/>
        <end position="538"/>
    </location>
</feature>
<evidence type="ECO:0000259" key="4">
    <source>
        <dbReference type="Pfam" id="PF14644"/>
    </source>
</evidence>
<dbReference type="Pfam" id="PF14644">
    <property type="entry name" value="DUF4456"/>
    <property type="match status" value="1"/>
</dbReference>
<dbReference type="InParanoid" id="A0A6P7NF52"/>
<dbReference type="InterPro" id="IPR028089">
    <property type="entry name" value="DUF4455"/>
</dbReference>
<name>A0A6P7NF52_BETSP</name>
<dbReference type="PANTHER" id="PTHR21444">
    <property type="entry name" value="COILED-COIL DOMAIN-CONTAINING PROTEIN 180"/>
    <property type="match status" value="1"/>
</dbReference>
<feature type="coiled-coil region" evidence="1">
    <location>
        <begin position="80"/>
        <end position="143"/>
    </location>
</feature>
<keyword evidence="5" id="KW-1185">Reference proteome</keyword>
<dbReference type="GeneID" id="114861557"/>
<proteinExistence type="predicted"/>
<dbReference type="CTD" id="100499483"/>
<keyword evidence="1" id="KW-0175">Coiled coil</keyword>
<dbReference type="OrthoDB" id="431588at2759"/>
<organism evidence="5 6">
    <name type="scientific">Betta splendens</name>
    <name type="common">Siamese fighting fish</name>
    <dbReference type="NCBI Taxonomy" id="158456"/>
    <lineage>
        <taxon>Eukaryota</taxon>
        <taxon>Metazoa</taxon>
        <taxon>Chordata</taxon>
        <taxon>Craniata</taxon>
        <taxon>Vertebrata</taxon>
        <taxon>Euteleostomi</taxon>
        <taxon>Actinopterygii</taxon>
        <taxon>Neopterygii</taxon>
        <taxon>Teleostei</taxon>
        <taxon>Neoteleostei</taxon>
        <taxon>Acanthomorphata</taxon>
        <taxon>Anabantaria</taxon>
        <taxon>Anabantiformes</taxon>
        <taxon>Anabantoidei</taxon>
        <taxon>Osphronemidae</taxon>
        <taxon>Betta</taxon>
    </lineage>
</organism>
<evidence type="ECO:0000256" key="1">
    <source>
        <dbReference type="SAM" id="Coils"/>
    </source>
</evidence>